<reference evidence="1 3" key="1">
    <citation type="journal article" date="2008" name="Science">
        <title>The Physcomitrella genome reveals evolutionary insights into the conquest of land by plants.</title>
        <authorList>
            <person name="Rensing S."/>
            <person name="Lang D."/>
            <person name="Zimmer A."/>
            <person name="Terry A."/>
            <person name="Salamov A."/>
            <person name="Shapiro H."/>
            <person name="Nishiyama T."/>
            <person name="Perroud P.-F."/>
            <person name="Lindquist E."/>
            <person name="Kamisugi Y."/>
            <person name="Tanahashi T."/>
            <person name="Sakakibara K."/>
            <person name="Fujita T."/>
            <person name="Oishi K."/>
            <person name="Shin-I T."/>
            <person name="Kuroki Y."/>
            <person name="Toyoda A."/>
            <person name="Suzuki Y."/>
            <person name="Hashimoto A."/>
            <person name="Yamaguchi K."/>
            <person name="Sugano A."/>
            <person name="Kohara Y."/>
            <person name="Fujiyama A."/>
            <person name="Anterola A."/>
            <person name="Aoki S."/>
            <person name="Ashton N."/>
            <person name="Barbazuk W.B."/>
            <person name="Barker E."/>
            <person name="Bennetzen J."/>
            <person name="Bezanilla M."/>
            <person name="Blankenship R."/>
            <person name="Cho S.H."/>
            <person name="Dutcher S."/>
            <person name="Estelle M."/>
            <person name="Fawcett J.A."/>
            <person name="Gundlach H."/>
            <person name="Hanada K."/>
            <person name="Heyl A."/>
            <person name="Hicks K.A."/>
            <person name="Hugh J."/>
            <person name="Lohr M."/>
            <person name="Mayer K."/>
            <person name="Melkozernov A."/>
            <person name="Murata T."/>
            <person name="Nelson D."/>
            <person name="Pils B."/>
            <person name="Prigge M."/>
            <person name="Reiss B."/>
            <person name="Renner T."/>
            <person name="Rombauts S."/>
            <person name="Rushton P."/>
            <person name="Sanderfoot A."/>
            <person name="Schween G."/>
            <person name="Shiu S.-H."/>
            <person name="Stueber K."/>
            <person name="Theodoulou F.L."/>
            <person name="Tu H."/>
            <person name="Van de Peer Y."/>
            <person name="Verrier P.J."/>
            <person name="Waters E."/>
            <person name="Wood A."/>
            <person name="Yang L."/>
            <person name="Cove D."/>
            <person name="Cuming A."/>
            <person name="Hasebe M."/>
            <person name="Lucas S."/>
            <person name="Mishler D.B."/>
            <person name="Reski R."/>
            <person name="Grigoriev I."/>
            <person name="Quatrano R.S."/>
            <person name="Boore J.L."/>
        </authorList>
    </citation>
    <scope>NUCLEOTIDE SEQUENCE [LARGE SCALE GENOMIC DNA]</scope>
    <source>
        <strain evidence="2 3">cv. Gransden 2004</strain>
    </source>
</reference>
<dbReference type="Gramene" id="Pp3c1_2520V3.2">
    <property type="protein sequence ID" value="PAC:32971570.CDS.1"/>
    <property type="gene ID" value="Pp3c1_2520"/>
</dbReference>
<dbReference type="Gramene" id="Pp3c1_2520V3.1">
    <property type="protein sequence ID" value="PAC:32971569.CDS.1"/>
    <property type="gene ID" value="Pp3c1_2520"/>
</dbReference>
<dbReference type="AlphaFoldDB" id="A0A2K1L6M4"/>
<dbReference type="EnsemblPlants" id="Pp3c1_2520V3.1">
    <property type="protein sequence ID" value="PAC:32971569.CDS.1"/>
    <property type="gene ID" value="Pp3c1_2520"/>
</dbReference>
<accession>A0A2K1L6M4</accession>
<dbReference type="EnsemblPlants" id="Pp3c1_2520V3.3">
    <property type="protein sequence ID" value="PAC:32971571.CDS.1"/>
    <property type="gene ID" value="Pp3c1_2520"/>
</dbReference>
<reference evidence="1 3" key="2">
    <citation type="journal article" date="2018" name="Plant J.">
        <title>The Physcomitrella patens chromosome-scale assembly reveals moss genome structure and evolution.</title>
        <authorList>
            <person name="Lang D."/>
            <person name="Ullrich K.K."/>
            <person name="Murat F."/>
            <person name="Fuchs J."/>
            <person name="Jenkins J."/>
            <person name="Haas F.B."/>
            <person name="Piednoel M."/>
            <person name="Gundlach H."/>
            <person name="Van Bel M."/>
            <person name="Meyberg R."/>
            <person name="Vives C."/>
            <person name="Morata J."/>
            <person name="Symeonidi A."/>
            <person name="Hiss M."/>
            <person name="Muchero W."/>
            <person name="Kamisugi Y."/>
            <person name="Saleh O."/>
            <person name="Blanc G."/>
            <person name="Decker E.L."/>
            <person name="van Gessel N."/>
            <person name="Grimwood J."/>
            <person name="Hayes R.D."/>
            <person name="Graham S.W."/>
            <person name="Gunter L.E."/>
            <person name="McDaniel S.F."/>
            <person name="Hoernstein S.N.W."/>
            <person name="Larsson A."/>
            <person name="Li F.W."/>
            <person name="Perroud P.F."/>
            <person name="Phillips J."/>
            <person name="Ranjan P."/>
            <person name="Rokshar D.S."/>
            <person name="Rothfels C.J."/>
            <person name="Schneider L."/>
            <person name="Shu S."/>
            <person name="Stevenson D.W."/>
            <person name="Thummler F."/>
            <person name="Tillich M."/>
            <person name="Villarreal Aguilar J.C."/>
            <person name="Widiez T."/>
            <person name="Wong G.K."/>
            <person name="Wymore A."/>
            <person name="Zhang Y."/>
            <person name="Zimmer A.D."/>
            <person name="Quatrano R.S."/>
            <person name="Mayer K.F.X."/>
            <person name="Goodstein D."/>
            <person name="Casacuberta J.M."/>
            <person name="Vandepoele K."/>
            <person name="Reski R."/>
            <person name="Cuming A.C."/>
            <person name="Tuskan G.A."/>
            <person name="Maumus F."/>
            <person name="Salse J."/>
            <person name="Schmutz J."/>
            <person name="Rensing S.A."/>
        </authorList>
    </citation>
    <scope>NUCLEOTIDE SEQUENCE [LARGE SCALE GENOMIC DNA]</scope>
    <source>
        <strain evidence="2 3">cv. Gransden 2004</strain>
    </source>
</reference>
<protein>
    <submittedName>
        <fullName evidence="1 2">Uncharacterized protein</fullName>
    </submittedName>
</protein>
<evidence type="ECO:0000313" key="3">
    <source>
        <dbReference type="Proteomes" id="UP000006727"/>
    </source>
</evidence>
<gene>
    <name evidence="1" type="ORF">PHYPA_000101</name>
</gene>
<dbReference type="EnsemblPlants" id="Pp3c1_2520V3.2">
    <property type="protein sequence ID" value="PAC:32971570.CDS.1"/>
    <property type="gene ID" value="Pp3c1_2520"/>
</dbReference>
<dbReference type="PaxDb" id="3218-PP1S346_14V6.1"/>
<dbReference type="InParanoid" id="A0A2K1L6M4"/>
<organism evidence="1">
    <name type="scientific">Physcomitrium patens</name>
    <name type="common">Spreading-leaved earth moss</name>
    <name type="synonym">Physcomitrella patens</name>
    <dbReference type="NCBI Taxonomy" id="3218"/>
    <lineage>
        <taxon>Eukaryota</taxon>
        <taxon>Viridiplantae</taxon>
        <taxon>Streptophyta</taxon>
        <taxon>Embryophyta</taxon>
        <taxon>Bryophyta</taxon>
        <taxon>Bryophytina</taxon>
        <taxon>Bryopsida</taxon>
        <taxon>Funariidae</taxon>
        <taxon>Funariales</taxon>
        <taxon>Funariaceae</taxon>
        <taxon>Physcomitrium</taxon>
    </lineage>
</organism>
<reference evidence="2" key="3">
    <citation type="submission" date="2020-12" db="UniProtKB">
        <authorList>
            <consortium name="EnsemblPlants"/>
        </authorList>
    </citation>
    <scope>IDENTIFICATION</scope>
</reference>
<name>A0A2K1L6M4_PHYPA</name>
<keyword evidence="3" id="KW-1185">Reference proteome</keyword>
<dbReference type="EMBL" id="ABEU02000001">
    <property type="protein sequence ID" value="PNR61678.1"/>
    <property type="molecule type" value="Genomic_DNA"/>
</dbReference>
<evidence type="ECO:0000313" key="1">
    <source>
        <dbReference type="EMBL" id="PNR61678.1"/>
    </source>
</evidence>
<proteinExistence type="predicted"/>
<evidence type="ECO:0000313" key="2">
    <source>
        <dbReference type="EnsemblPlants" id="PAC:32971569.CDS.1"/>
    </source>
</evidence>
<dbReference type="Gramene" id="Pp3c1_2520V3.3">
    <property type="protein sequence ID" value="PAC:32971571.CDS.1"/>
    <property type="gene ID" value="Pp3c1_2520"/>
</dbReference>
<dbReference type="Proteomes" id="UP000006727">
    <property type="component" value="Chromosome 1"/>
</dbReference>
<sequence>MEIIGVRNWFMETAPPQIISVGKLSRESKYETILEDSIVLASEYLGNAASLGTLSAMAPAPVISVKKKAYAIGLDTIWEETMQYAEYFVFEAADVILRPVLGIQPWESISKQFFASPPSSTIS</sequence>